<evidence type="ECO:0000256" key="7">
    <source>
        <dbReference type="ARBA" id="ARBA00023136"/>
    </source>
</evidence>
<proteinExistence type="inferred from homology"/>
<dbReference type="UniPathway" id="UPA00556"/>
<name>A0A0R2FTE8_9LACO</name>
<dbReference type="InterPro" id="IPR004299">
    <property type="entry name" value="MBOAT_fam"/>
</dbReference>
<evidence type="ECO:0000313" key="12">
    <source>
        <dbReference type="EMBL" id="KRN31342.1"/>
    </source>
</evidence>
<feature type="transmembrane region" description="Helical" evidence="10">
    <location>
        <begin position="44"/>
        <end position="65"/>
    </location>
</feature>
<dbReference type="EMBL" id="JQAT01000008">
    <property type="protein sequence ID" value="KRN27461.1"/>
    <property type="molecule type" value="Genomic_DNA"/>
</dbReference>
<feature type="transmembrane region" description="Helical" evidence="10">
    <location>
        <begin position="331"/>
        <end position="351"/>
    </location>
</feature>
<keyword evidence="7 9" id="KW-0472">Membrane</keyword>
<dbReference type="STRING" id="81857.IV38_GL002114"/>
<dbReference type="PIRSF" id="PIRSF500216">
    <property type="entry name" value="DltB"/>
    <property type="match status" value="1"/>
</dbReference>
<dbReference type="GO" id="GO:0016746">
    <property type="term" value="F:acyltransferase activity"/>
    <property type="evidence" value="ECO:0007669"/>
    <property type="project" value="UniProtKB-KW"/>
</dbReference>
<dbReference type="PIRSF" id="PIRSF016636">
    <property type="entry name" value="AlgI_DltB"/>
    <property type="match status" value="1"/>
</dbReference>
<evidence type="ECO:0000313" key="13">
    <source>
        <dbReference type="Proteomes" id="UP000051645"/>
    </source>
</evidence>
<evidence type="ECO:0000256" key="3">
    <source>
        <dbReference type="ARBA" id="ARBA00022475"/>
    </source>
</evidence>
<comment type="similarity">
    <text evidence="2 9">Belongs to the membrane-bound acyltransferase family.</text>
</comment>
<dbReference type="InterPro" id="IPR024024">
    <property type="entry name" value="DltB"/>
</dbReference>
<organism evidence="12 13">
    <name type="scientific">Lactobacillus selangorensis</name>
    <dbReference type="NCBI Taxonomy" id="81857"/>
    <lineage>
        <taxon>Bacteria</taxon>
        <taxon>Bacillati</taxon>
        <taxon>Bacillota</taxon>
        <taxon>Bacilli</taxon>
        <taxon>Lactobacillales</taxon>
        <taxon>Lactobacillaceae</taxon>
        <taxon>Lactobacillus</taxon>
    </lineage>
</organism>
<comment type="caution">
    <text evidence="12">The sequence shown here is derived from an EMBL/GenBank/DDBJ whole genome shotgun (WGS) entry which is preliminary data.</text>
</comment>
<evidence type="ECO:0000256" key="8">
    <source>
        <dbReference type="ARBA" id="ARBA00023315"/>
    </source>
</evidence>
<dbReference type="EC" id="2.3.1.-" evidence="9"/>
<feature type="transmembrane region" description="Helical" evidence="10">
    <location>
        <begin position="307"/>
        <end position="325"/>
    </location>
</feature>
<evidence type="ECO:0000256" key="10">
    <source>
        <dbReference type="SAM" id="Phobius"/>
    </source>
</evidence>
<feature type="transmembrane region" description="Helical" evidence="10">
    <location>
        <begin position="363"/>
        <end position="388"/>
    </location>
</feature>
<comment type="subcellular location">
    <subcellularLocation>
        <location evidence="1">Cell membrane</location>
        <topology evidence="1">Multi-pass membrane protein</topology>
    </subcellularLocation>
</comment>
<sequence length="394" mass="45992">MYFAILGVALLPLIIGLLNGKRLYWYGTLVSFIFLVLIFDGNKIHQGIALIGYGIYEVLLSWLYLRYRTNSKNKNSTPLFVLAVVLAIAPLVVVKMTPLFSPNPSLLGFLGISYLTFKVVGYIMETRDGVIKTFDAVKYIQFLFFFPTISSGPIDRYRRFVKDYDSVPSREKYLELMGKGFHNIMLGFFYKFLLGYLFGTLLLPQVAHLAMISRGGFLDISWGLVGYMYVYSCYLFFDFAGYSLFAIGVSYFMGIETPINFNKPAIAHNVKDFWNRWHMTLSFWFRDYIYMRFVFFAMKHKLFKSRITTANVGYILLFLIMGFWHGETWYYIAYGIFHACAMILTDAWIRFKKRHKGMFPSNKFTYAMAVFFTFNTVCFSFLIFSGFLDTLWFH</sequence>
<comment type="function">
    <text evidence="9">O-acyltransferase that catalyzes D-alanylation of both teichoic acid and lipoteichoic acid (LTA). D-alanylation of LTA plays an important role in modulating the properties of the cell wall in Gram-positive bacteria, influencing the net charge of the cell wall. Catalyzes D-alanylation from DltC carrier protein.</text>
</comment>
<evidence type="ECO:0000256" key="9">
    <source>
        <dbReference type="PIRNR" id="PIRNR016636"/>
    </source>
</evidence>
<evidence type="ECO:0000313" key="14">
    <source>
        <dbReference type="Proteomes" id="UP000051751"/>
    </source>
</evidence>
<keyword evidence="3 9" id="KW-1003">Cell membrane</keyword>
<dbReference type="Proteomes" id="UP000051645">
    <property type="component" value="Unassembled WGS sequence"/>
</dbReference>
<evidence type="ECO:0000256" key="2">
    <source>
        <dbReference type="ARBA" id="ARBA00010323"/>
    </source>
</evidence>
<feature type="transmembrane region" description="Helical" evidence="10">
    <location>
        <begin position="184"/>
        <end position="203"/>
    </location>
</feature>
<keyword evidence="6 10" id="KW-1133">Transmembrane helix</keyword>
<reference evidence="13 14" key="1">
    <citation type="journal article" date="2015" name="Genome Announc.">
        <title>Expanding the biotechnology potential of lactobacilli through comparative genomics of 213 strains and associated genera.</title>
        <authorList>
            <person name="Sun Z."/>
            <person name="Harris H.M."/>
            <person name="McCann A."/>
            <person name="Guo C."/>
            <person name="Argimon S."/>
            <person name="Zhang W."/>
            <person name="Yang X."/>
            <person name="Jeffery I.B."/>
            <person name="Cooney J.C."/>
            <person name="Kagawa T.F."/>
            <person name="Liu W."/>
            <person name="Song Y."/>
            <person name="Salvetti E."/>
            <person name="Wrobel A."/>
            <person name="Rasinkangas P."/>
            <person name="Parkhill J."/>
            <person name="Rea M.C."/>
            <person name="O'Sullivan O."/>
            <person name="Ritari J."/>
            <person name="Douillard F.P."/>
            <person name="Paul Ross R."/>
            <person name="Yang R."/>
            <person name="Briner A.E."/>
            <person name="Felis G.E."/>
            <person name="de Vos W.M."/>
            <person name="Barrangou R."/>
            <person name="Klaenhammer T.R."/>
            <person name="Caufield P.W."/>
            <person name="Cui Y."/>
            <person name="Zhang H."/>
            <person name="O'Toole P.W."/>
        </authorList>
    </citation>
    <scope>NUCLEOTIDE SEQUENCE [LARGE SCALE GENOMIC DNA]</scope>
    <source>
        <strain evidence="11 14">ATCC BAA-66</strain>
        <strain evidence="12 13">DSM 13344</strain>
    </source>
</reference>
<dbReference type="PANTHER" id="PTHR13285:SF23">
    <property type="entry name" value="TEICHOIC ACID D-ALANYLTRANSFERASE"/>
    <property type="match status" value="1"/>
</dbReference>
<dbReference type="EMBL" id="JQAZ01000004">
    <property type="protein sequence ID" value="KRN31342.1"/>
    <property type="molecule type" value="Genomic_DNA"/>
</dbReference>
<feature type="transmembrane region" description="Helical" evidence="10">
    <location>
        <begin position="224"/>
        <end position="253"/>
    </location>
</feature>
<evidence type="ECO:0000256" key="6">
    <source>
        <dbReference type="ARBA" id="ARBA00022989"/>
    </source>
</evidence>
<keyword evidence="4 9" id="KW-0808">Transferase</keyword>
<dbReference type="InterPro" id="IPR024194">
    <property type="entry name" value="Ac/AlaTfrase_AlgI/DltB"/>
</dbReference>
<gene>
    <name evidence="11" type="ORF">IV38_GL002114</name>
    <name evidence="12" type="ORF">IV40_GL001336</name>
</gene>
<feature type="transmembrane region" description="Helical" evidence="10">
    <location>
        <begin position="106"/>
        <end position="124"/>
    </location>
</feature>
<dbReference type="GO" id="GO:0070395">
    <property type="term" value="P:lipoteichoic acid biosynthetic process"/>
    <property type="evidence" value="ECO:0007669"/>
    <property type="project" value="UniProtKB-UniRule"/>
</dbReference>
<dbReference type="Proteomes" id="UP000051751">
    <property type="component" value="Unassembled WGS sequence"/>
</dbReference>
<dbReference type="InterPro" id="IPR051085">
    <property type="entry name" value="MB_O-acyltransferase"/>
</dbReference>
<comment type="pathway">
    <text evidence="9">Cell wall biogenesis; lipoteichoic acid biosynthesis.</text>
</comment>
<keyword evidence="13" id="KW-1185">Reference proteome</keyword>
<evidence type="ECO:0000256" key="5">
    <source>
        <dbReference type="ARBA" id="ARBA00022692"/>
    </source>
</evidence>
<keyword evidence="8 9" id="KW-0012">Acyltransferase</keyword>
<feature type="transmembrane region" description="Helical" evidence="10">
    <location>
        <begin position="77"/>
        <end position="94"/>
    </location>
</feature>
<dbReference type="AlphaFoldDB" id="A0A0R2FTE8"/>
<accession>A0A0R2FTE8</accession>
<dbReference type="Pfam" id="PF03062">
    <property type="entry name" value="MBOAT"/>
    <property type="match status" value="1"/>
</dbReference>
<evidence type="ECO:0000313" key="11">
    <source>
        <dbReference type="EMBL" id="KRN27461.1"/>
    </source>
</evidence>
<protein>
    <recommendedName>
        <fullName evidence="9">Teichoic acid D-alanyltransferase</fullName>
        <ecNumber evidence="9">2.3.1.-</ecNumber>
    </recommendedName>
</protein>
<evidence type="ECO:0000256" key="4">
    <source>
        <dbReference type="ARBA" id="ARBA00022679"/>
    </source>
</evidence>
<keyword evidence="5 10" id="KW-0812">Transmembrane</keyword>
<dbReference type="NCBIfam" id="TIGR04091">
    <property type="entry name" value="LTA_dltB"/>
    <property type="match status" value="1"/>
</dbReference>
<dbReference type="PANTHER" id="PTHR13285">
    <property type="entry name" value="ACYLTRANSFERASE"/>
    <property type="match status" value="1"/>
</dbReference>
<evidence type="ECO:0000256" key="1">
    <source>
        <dbReference type="ARBA" id="ARBA00004651"/>
    </source>
</evidence>
<dbReference type="GO" id="GO:0005886">
    <property type="term" value="C:plasma membrane"/>
    <property type="evidence" value="ECO:0007669"/>
    <property type="project" value="UniProtKB-SubCell"/>
</dbReference>
<dbReference type="PATRIC" id="fig|81857.3.peg.2164"/>